<proteinExistence type="predicted"/>
<accession>A0A0C2SQE4</accession>
<dbReference type="EMBL" id="KN818242">
    <property type="protein sequence ID" value="KIL65485.1"/>
    <property type="molecule type" value="Genomic_DNA"/>
</dbReference>
<evidence type="ECO:0000313" key="2">
    <source>
        <dbReference type="Proteomes" id="UP000054549"/>
    </source>
</evidence>
<dbReference type="InParanoid" id="A0A0C2SQE4"/>
<evidence type="ECO:0000313" key="1">
    <source>
        <dbReference type="EMBL" id="KIL65485.1"/>
    </source>
</evidence>
<sequence>MNETCFNPRAEVVFDDYQNKKKGGLCFESTRMALLREMDVLLTEWGSVATTKDPQEQLHILMLDLQRAVVQLRPRPTLSALTHWMNAMRMVSLLLSSSSRTCHHSTAILTLQGRAHYSFMTIPTSHLG</sequence>
<dbReference type="OrthoDB" id="3043209at2759"/>
<protein>
    <submittedName>
        <fullName evidence="1">Uncharacterized protein</fullName>
    </submittedName>
</protein>
<dbReference type="AlphaFoldDB" id="A0A0C2SQE4"/>
<name>A0A0C2SQE4_AMAMK</name>
<gene>
    <name evidence="1" type="ORF">M378DRAFT_530064</name>
</gene>
<organism evidence="1 2">
    <name type="scientific">Amanita muscaria (strain Koide BX008)</name>
    <dbReference type="NCBI Taxonomy" id="946122"/>
    <lineage>
        <taxon>Eukaryota</taxon>
        <taxon>Fungi</taxon>
        <taxon>Dikarya</taxon>
        <taxon>Basidiomycota</taxon>
        <taxon>Agaricomycotina</taxon>
        <taxon>Agaricomycetes</taxon>
        <taxon>Agaricomycetidae</taxon>
        <taxon>Agaricales</taxon>
        <taxon>Pluteineae</taxon>
        <taxon>Amanitaceae</taxon>
        <taxon>Amanita</taxon>
    </lineage>
</organism>
<keyword evidence="2" id="KW-1185">Reference proteome</keyword>
<reference evidence="1 2" key="1">
    <citation type="submission" date="2014-04" db="EMBL/GenBank/DDBJ databases">
        <title>Evolutionary Origins and Diversification of the Mycorrhizal Mutualists.</title>
        <authorList>
            <consortium name="DOE Joint Genome Institute"/>
            <consortium name="Mycorrhizal Genomics Consortium"/>
            <person name="Kohler A."/>
            <person name="Kuo A."/>
            <person name="Nagy L.G."/>
            <person name="Floudas D."/>
            <person name="Copeland A."/>
            <person name="Barry K.W."/>
            <person name="Cichocki N."/>
            <person name="Veneault-Fourrey C."/>
            <person name="LaButti K."/>
            <person name="Lindquist E.A."/>
            <person name="Lipzen A."/>
            <person name="Lundell T."/>
            <person name="Morin E."/>
            <person name="Murat C."/>
            <person name="Riley R."/>
            <person name="Ohm R."/>
            <person name="Sun H."/>
            <person name="Tunlid A."/>
            <person name="Henrissat B."/>
            <person name="Grigoriev I.V."/>
            <person name="Hibbett D.S."/>
            <person name="Martin F."/>
        </authorList>
    </citation>
    <scope>NUCLEOTIDE SEQUENCE [LARGE SCALE GENOMIC DNA]</scope>
    <source>
        <strain evidence="1 2">Koide BX008</strain>
    </source>
</reference>
<dbReference type="Proteomes" id="UP000054549">
    <property type="component" value="Unassembled WGS sequence"/>
</dbReference>
<dbReference type="HOGENOM" id="CLU_1959013_0_0_1"/>